<dbReference type="STRING" id="27342.A0A0H2SE11"/>
<dbReference type="GO" id="GO:0020037">
    <property type="term" value="F:heme binding"/>
    <property type="evidence" value="ECO:0007669"/>
    <property type="project" value="InterPro"/>
</dbReference>
<feature type="region of interest" description="Disordered" evidence="5">
    <location>
        <begin position="1"/>
        <end position="52"/>
    </location>
</feature>
<name>A0A0H2SE11_9AGAM</name>
<gene>
    <name evidence="6" type="ORF">SCHPADRAFT_825035</name>
</gene>
<keyword evidence="3 4" id="KW-0408">Iron</keyword>
<proteinExistence type="inferred from homology"/>
<evidence type="ECO:0000313" key="7">
    <source>
        <dbReference type="Proteomes" id="UP000053477"/>
    </source>
</evidence>
<dbReference type="Proteomes" id="UP000053477">
    <property type="component" value="Unassembled WGS sequence"/>
</dbReference>
<dbReference type="Gene3D" id="1.20.58.480">
    <property type="match status" value="1"/>
</dbReference>
<feature type="compositionally biased region" description="Gly residues" evidence="5">
    <location>
        <begin position="379"/>
        <end position="398"/>
    </location>
</feature>
<keyword evidence="6" id="KW-0223">Dioxygenase</keyword>
<dbReference type="PANTHER" id="PTHR28657:SF5">
    <property type="entry name" value="INDOLEAMINE 2,3-DIOXYGENASE"/>
    <property type="match status" value="1"/>
</dbReference>
<evidence type="ECO:0000256" key="4">
    <source>
        <dbReference type="PIRSR" id="PIRSR600898-1"/>
    </source>
</evidence>
<protein>
    <submittedName>
        <fullName evidence="6">Indoleamine 2,3-dioxygenase</fullName>
    </submittedName>
</protein>
<evidence type="ECO:0000256" key="3">
    <source>
        <dbReference type="ARBA" id="ARBA00023004"/>
    </source>
</evidence>
<feature type="compositionally biased region" description="Polar residues" evidence="5">
    <location>
        <begin position="1"/>
        <end position="17"/>
    </location>
</feature>
<evidence type="ECO:0000256" key="2">
    <source>
        <dbReference type="ARBA" id="ARBA00022723"/>
    </source>
</evidence>
<keyword evidence="2 4" id="KW-0479">Metal-binding</keyword>
<sequence>MFSTPGPSSVDSTSWSETPPLHNNDAGPSNLPPTHFLSQPRPEAEAGPPEGVVDTTTLAAHDFDVDPRTGFMPPQPPLARLPCEWEAWEVALDDAISQKLCLGSTPDLDEASRNLSERWREGVRKISILPTSELKASEVMLRRAHLVLAWLMHFYINTLPPASSIVIPKPISIPLLQVSSWLALPPLLTYSDDVLYNWRYLKPPHPLSTGPFPTPAPDNLACVTTFTSTPSESHFYLTSARIELHGVRALALMKATMDEAFVRDALALRRIAAYLHALARLVGGVLTDELLRMREGCAPDVFYHQIRPWFKGEDSMPGARRWVFEGVGDEAVVRAHGECMRAPPKDLSGPSAGQSALVHALNIFLGVNVYAAHARGKSGEGGDGSVSGSGEGVSAGGGGEMSAGDLMIRMQRYMPRHHRAFLRHLSANPRPLRALVQEESSNMDLVEAYNAAVTALKTFRDAHIRIVTLYIVGPSRRVDAGRKVDAAAAAVGKGHASLSKGKIISTEEDQEKGTGGTKFITFLKNVRDVTANSVVSQG</sequence>
<keyword evidence="7" id="KW-1185">Reference proteome</keyword>
<dbReference type="OrthoDB" id="540174at2759"/>
<evidence type="ECO:0000256" key="5">
    <source>
        <dbReference type="SAM" id="MobiDB-lite"/>
    </source>
</evidence>
<feature type="region of interest" description="Disordered" evidence="5">
    <location>
        <begin position="378"/>
        <end position="398"/>
    </location>
</feature>
<dbReference type="Pfam" id="PF01231">
    <property type="entry name" value="IDO"/>
    <property type="match status" value="1"/>
</dbReference>
<dbReference type="GO" id="GO:0033754">
    <property type="term" value="F:indoleamine 2,3-dioxygenase activity"/>
    <property type="evidence" value="ECO:0007669"/>
    <property type="project" value="TreeGrafter"/>
</dbReference>
<dbReference type="AlphaFoldDB" id="A0A0H2SE11"/>
<keyword evidence="6" id="KW-0560">Oxidoreductase</keyword>
<feature type="binding site" description="proximal binding residue" evidence="4">
    <location>
        <position position="463"/>
    </location>
    <ligand>
        <name>heme b</name>
        <dbReference type="ChEBI" id="CHEBI:60344"/>
    </ligand>
    <ligandPart>
        <name>Fe</name>
        <dbReference type="ChEBI" id="CHEBI:18248"/>
    </ligandPart>
</feature>
<evidence type="ECO:0000313" key="6">
    <source>
        <dbReference type="EMBL" id="KLO15286.1"/>
    </source>
</evidence>
<dbReference type="InterPro" id="IPR000898">
    <property type="entry name" value="Indolamine_dOase"/>
</dbReference>
<accession>A0A0H2SE11</accession>
<dbReference type="GO" id="GO:0046872">
    <property type="term" value="F:metal ion binding"/>
    <property type="evidence" value="ECO:0007669"/>
    <property type="project" value="UniProtKB-KW"/>
</dbReference>
<dbReference type="InParanoid" id="A0A0H2SE11"/>
<evidence type="ECO:0000256" key="1">
    <source>
        <dbReference type="ARBA" id="ARBA00007119"/>
    </source>
</evidence>
<comment type="similarity">
    <text evidence="1">Belongs to the indoleamine 2,3-dioxygenase family.</text>
</comment>
<dbReference type="GO" id="GO:0005737">
    <property type="term" value="C:cytoplasm"/>
    <property type="evidence" value="ECO:0007669"/>
    <property type="project" value="TreeGrafter"/>
</dbReference>
<organism evidence="6 7">
    <name type="scientific">Schizopora paradoxa</name>
    <dbReference type="NCBI Taxonomy" id="27342"/>
    <lineage>
        <taxon>Eukaryota</taxon>
        <taxon>Fungi</taxon>
        <taxon>Dikarya</taxon>
        <taxon>Basidiomycota</taxon>
        <taxon>Agaricomycotina</taxon>
        <taxon>Agaricomycetes</taxon>
        <taxon>Hymenochaetales</taxon>
        <taxon>Schizoporaceae</taxon>
        <taxon>Schizopora</taxon>
    </lineage>
</organism>
<dbReference type="InterPro" id="IPR037217">
    <property type="entry name" value="Trp/Indoleamine_2_3_dOase-like"/>
</dbReference>
<dbReference type="GO" id="GO:0019441">
    <property type="term" value="P:L-tryptophan catabolic process to kynurenine"/>
    <property type="evidence" value="ECO:0007669"/>
    <property type="project" value="InterPro"/>
</dbReference>
<reference evidence="6 7" key="1">
    <citation type="submission" date="2015-04" db="EMBL/GenBank/DDBJ databases">
        <title>Complete genome sequence of Schizopora paradoxa KUC8140, a cosmopolitan wood degrader in East Asia.</title>
        <authorList>
            <consortium name="DOE Joint Genome Institute"/>
            <person name="Min B."/>
            <person name="Park H."/>
            <person name="Jang Y."/>
            <person name="Kim J.-J."/>
            <person name="Kim K.H."/>
            <person name="Pangilinan J."/>
            <person name="Lipzen A."/>
            <person name="Riley R."/>
            <person name="Grigoriev I.V."/>
            <person name="Spatafora J.W."/>
            <person name="Choi I.-G."/>
        </authorList>
    </citation>
    <scope>NUCLEOTIDE SEQUENCE [LARGE SCALE GENOMIC DNA]</scope>
    <source>
        <strain evidence="6 7">KUC8140</strain>
    </source>
</reference>
<dbReference type="PANTHER" id="PTHR28657">
    <property type="entry name" value="INDOLEAMINE 2,3-DIOXYGENASE"/>
    <property type="match status" value="1"/>
</dbReference>
<keyword evidence="4" id="KW-0349">Heme</keyword>
<dbReference type="SUPFAM" id="SSF140959">
    <property type="entry name" value="Indolic compounds 2,3-dioxygenase-like"/>
    <property type="match status" value="1"/>
</dbReference>
<dbReference type="EMBL" id="KQ085932">
    <property type="protein sequence ID" value="KLO15286.1"/>
    <property type="molecule type" value="Genomic_DNA"/>
</dbReference>
<dbReference type="GO" id="GO:0034354">
    <property type="term" value="P:'de novo' NAD+ biosynthetic process from L-tryptophan"/>
    <property type="evidence" value="ECO:0007669"/>
    <property type="project" value="TreeGrafter"/>
</dbReference>